<evidence type="ECO:0000256" key="2">
    <source>
        <dbReference type="ARBA" id="ARBA00023015"/>
    </source>
</evidence>
<comment type="caution">
    <text evidence="6">The sequence shown here is derived from an EMBL/GenBank/DDBJ whole genome shotgun (WGS) entry which is preliminary data.</text>
</comment>
<dbReference type="SUPFAM" id="SSF46785">
    <property type="entry name" value="Winged helix' DNA-binding domain"/>
    <property type="match status" value="1"/>
</dbReference>
<dbReference type="Pfam" id="PF03466">
    <property type="entry name" value="LysR_substrate"/>
    <property type="match status" value="1"/>
</dbReference>
<dbReference type="AlphaFoldDB" id="A0A077NGV4"/>
<proteinExistence type="inferred from homology"/>
<dbReference type="NCBIfam" id="NF008416">
    <property type="entry name" value="PRK11242.1"/>
    <property type="match status" value="1"/>
</dbReference>
<dbReference type="Proteomes" id="UP000028487">
    <property type="component" value="Unassembled WGS sequence"/>
</dbReference>
<comment type="similarity">
    <text evidence="1">Belongs to the LysR transcriptional regulatory family.</text>
</comment>
<evidence type="ECO:0000313" key="7">
    <source>
        <dbReference type="Proteomes" id="UP000028487"/>
    </source>
</evidence>
<dbReference type="GO" id="GO:0003677">
    <property type="term" value="F:DNA binding"/>
    <property type="evidence" value="ECO:0007669"/>
    <property type="project" value="UniProtKB-KW"/>
</dbReference>
<evidence type="ECO:0000256" key="4">
    <source>
        <dbReference type="ARBA" id="ARBA00023163"/>
    </source>
</evidence>
<evidence type="ECO:0000259" key="5">
    <source>
        <dbReference type="PROSITE" id="PS50931"/>
    </source>
</evidence>
<sequence>MNFRYIRYFLAVAEHHGFTRAATALHVSQPALSQQVRLLEESLGVQLFDRSGRNTRLTDAGEVYLQYVCRAFQELDEGKRAIHDVEDLSRGSLRVAVTPTFTTYFIGPLVAEFYTRYPYITLQIQEMSQERMEERLINDDLDIGIAFDGGESPGIASRTLLTETLALVVACHHPRAQQRKIALNELNDEKLILLSAGFSTREQIDRYFRETDLRPQVQMEFTSICAVLDVIRRTSLSTLLPAAIALQNNDLVAIPLADRQLERTGVLMQRKGAWQTAAGRVFIEVAQELADKTVPRYKYT</sequence>
<evidence type="ECO:0000256" key="3">
    <source>
        <dbReference type="ARBA" id="ARBA00023125"/>
    </source>
</evidence>
<dbReference type="Gene3D" id="1.10.10.10">
    <property type="entry name" value="Winged helix-like DNA-binding domain superfamily/Winged helix DNA-binding domain"/>
    <property type="match status" value="1"/>
</dbReference>
<evidence type="ECO:0000313" key="6">
    <source>
        <dbReference type="EMBL" id="CDH01352.1"/>
    </source>
</evidence>
<dbReference type="GO" id="GO:0005829">
    <property type="term" value="C:cytosol"/>
    <property type="evidence" value="ECO:0007669"/>
    <property type="project" value="TreeGrafter"/>
</dbReference>
<evidence type="ECO:0000256" key="1">
    <source>
        <dbReference type="ARBA" id="ARBA00009437"/>
    </source>
</evidence>
<keyword evidence="2" id="KW-0805">Transcription regulation</keyword>
<dbReference type="SUPFAM" id="SSF53850">
    <property type="entry name" value="Periplasmic binding protein-like II"/>
    <property type="match status" value="1"/>
</dbReference>
<organism evidence="6 7">
    <name type="scientific">Xenorhabdus bovienii str. feltiae Moldova</name>
    <dbReference type="NCBI Taxonomy" id="1398200"/>
    <lineage>
        <taxon>Bacteria</taxon>
        <taxon>Pseudomonadati</taxon>
        <taxon>Pseudomonadota</taxon>
        <taxon>Gammaproteobacteria</taxon>
        <taxon>Enterobacterales</taxon>
        <taxon>Morganellaceae</taxon>
        <taxon>Xenorhabdus</taxon>
    </lineage>
</organism>
<dbReference type="InterPro" id="IPR036388">
    <property type="entry name" value="WH-like_DNA-bd_sf"/>
</dbReference>
<dbReference type="EMBL" id="CBSV010000122">
    <property type="protein sequence ID" value="CDH01352.1"/>
    <property type="molecule type" value="Genomic_DNA"/>
</dbReference>
<dbReference type="FunFam" id="1.10.10.10:FF:000001">
    <property type="entry name" value="LysR family transcriptional regulator"/>
    <property type="match status" value="1"/>
</dbReference>
<dbReference type="RefSeq" id="WP_038224077.1">
    <property type="nucleotide sequence ID" value="NZ_CAWLWD010000175.1"/>
</dbReference>
<dbReference type="InterPro" id="IPR000847">
    <property type="entry name" value="LysR_HTH_N"/>
</dbReference>
<dbReference type="GO" id="GO:0003700">
    <property type="term" value="F:DNA-binding transcription factor activity"/>
    <property type="evidence" value="ECO:0007669"/>
    <property type="project" value="InterPro"/>
</dbReference>
<dbReference type="Gene3D" id="3.40.190.290">
    <property type="match status" value="1"/>
</dbReference>
<dbReference type="HOGENOM" id="CLU_039613_6_0_6"/>
<accession>A0A077NGV4</accession>
<dbReference type="PRINTS" id="PR00039">
    <property type="entry name" value="HTHLYSR"/>
</dbReference>
<dbReference type="PANTHER" id="PTHR30419">
    <property type="entry name" value="HTH-TYPE TRANSCRIPTIONAL REGULATOR YBHD"/>
    <property type="match status" value="1"/>
</dbReference>
<name>A0A077NGV4_XENBV</name>
<dbReference type="PROSITE" id="PS50931">
    <property type="entry name" value="HTH_LYSR"/>
    <property type="match status" value="1"/>
</dbReference>
<gene>
    <name evidence="6" type="primary">cynR</name>
    <name evidence="6" type="ORF">XBFM1_2080001</name>
</gene>
<keyword evidence="3 6" id="KW-0238">DNA-binding</keyword>
<dbReference type="Pfam" id="PF00126">
    <property type="entry name" value="HTH_1"/>
    <property type="match status" value="1"/>
</dbReference>
<reference evidence="6" key="1">
    <citation type="submission" date="2013-07" db="EMBL/GenBank/DDBJ databases">
        <title>Sub-species coevolution in mutualistic symbiosis.</title>
        <authorList>
            <person name="Murfin K."/>
            <person name="Klassen J."/>
            <person name="Lee M."/>
            <person name="Forst S."/>
            <person name="Stock P."/>
            <person name="Goodrich-Blair H."/>
        </authorList>
    </citation>
    <scope>NUCLEOTIDE SEQUENCE [LARGE SCALE GENOMIC DNA]</scope>
    <source>
        <strain evidence="6">Feltiae Moldova</strain>
    </source>
</reference>
<dbReference type="InterPro" id="IPR050950">
    <property type="entry name" value="HTH-type_LysR_regulators"/>
</dbReference>
<keyword evidence="4" id="KW-0804">Transcription</keyword>
<protein>
    <submittedName>
        <fullName evidence="6">DNA-binding transcriptional dual regulator</fullName>
    </submittedName>
</protein>
<dbReference type="InterPro" id="IPR005119">
    <property type="entry name" value="LysR_subst-bd"/>
</dbReference>
<feature type="domain" description="HTH lysR-type" evidence="5">
    <location>
        <begin position="1"/>
        <end position="58"/>
    </location>
</feature>
<dbReference type="InterPro" id="IPR036390">
    <property type="entry name" value="WH_DNA-bd_sf"/>
</dbReference>